<organism evidence="8 9">
    <name type="scientific">Phialemonium atrogriseum</name>
    <dbReference type="NCBI Taxonomy" id="1093897"/>
    <lineage>
        <taxon>Eukaryota</taxon>
        <taxon>Fungi</taxon>
        <taxon>Dikarya</taxon>
        <taxon>Ascomycota</taxon>
        <taxon>Pezizomycotina</taxon>
        <taxon>Sordariomycetes</taxon>
        <taxon>Sordariomycetidae</taxon>
        <taxon>Cephalothecales</taxon>
        <taxon>Cephalothecaceae</taxon>
        <taxon>Phialemonium</taxon>
    </lineage>
</organism>
<dbReference type="PANTHER" id="PTHR31321:SF137">
    <property type="entry name" value="PECTIN METHYL ESTERASE (EUROFUNG)"/>
    <property type="match status" value="1"/>
</dbReference>
<evidence type="ECO:0000313" key="8">
    <source>
        <dbReference type="EMBL" id="KAK1763791.1"/>
    </source>
</evidence>
<reference evidence="8" key="1">
    <citation type="submission" date="2023-06" db="EMBL/GenBank/DDBJ databases">
        <title>Genome-scale phylogeny and comparative genomics of the fungal order Sordariales.</title>
        <authorList>
            <consortium name="Lawrence Berkeley National Laboratory"/>
            <person name="Hensen N."/>
            <person name="Bonometti L."/>
            <person name="Westerberg I."/>
            <person name="Brannstrom I.O."/>
            <person name="Guillou S."/>
            <person name="Cros-Aarteil S."/>
            <person name="Calhoun S."/>
            <person name="Haridas S."/>
            <person name="Kuo A."/>
            <person name="Mondo S."/>
            <person name="Pangilinan J."/>
            <person name="Riley R."/>
            <person name="Labutti K."/>
            <person name="Andreopoulos B."/>
            <person name="Lipzen A."/>
            <person name="Chen C."/>
            <person name="Yanf M."/>
            <person name="Daum C."/>
            <person name="Ng V."/>
            <person name="Clum A."/>
            <person name="Steindorff A."/>
            <person name="Ohm R."/>
            <person name="Martin F."/>
            <person name="Silar P."/>
            <person name="Natvig D."/>
            <person name="Lalanne C."/>
            <person name="Gautier V."/>
            <person name="Ament-Velasquez S.L."/>
            <person name="Kruys A."/>
            <person name="Hutchinson M.I."/>
            <person name="Powell A.J."/>
            <person name="Barry K."/>
            <person name="Miller A.N."/>
            <person name="Grigoriev I.V."/>
            <person name="Debuchy R."/>
            <person name="Gladieux P."/>
            <person name="Thoren M.H."/>
            <person name="Johannesson H."/>
        </authorList>
    </citation>
    <scope>NUCLEOTIDE SEQUENCE</scope>
    <source>
        <strain evidence="8">8032-3</strain>
    </source>
</reference>
<evidence type="ECO:0000256" key="4">
    <source>
        <dbReference type="ARBA" id="ARBA00022801"/>
    </source>
</evidence>
<comment type="pathway">
    <text evidence="1">Glycan metabolism; pectin degradation; 2-dehydro-3-deoxy-D-gluconate from pectin: step 1/5.</text>
</comment>
<evidence type="ECO:0000256" key="3">
    <source>
        <dbReference type="ARBA" id="ARBA00013229"/>
    </source>
</evidence>
<evidence type="ECO:0000256" key="5">
    <source>
        <dbReference type="ARBA" id="ARBA00023085"/>
    </source>
</evidence>
<dbReference type="SUPFAM" id="SSF51126">
    <property type="entry name" value="Pectin lyase-like"/>
    <property type="match status" value="1"/>
</dbReference>
<feature type="domain" description="Pectinesterase catalytic" evidence="7">
    <location>
        <begin position="168"/>
        <end position="375"/>
    </location>
</feature>
<comment type="similarity">
    <text evidence="2">Belongs to the pectinesterase family.</text>
</comment>
<dbReference type="InterPro" id="IPR000070">
    <property type="entry name" value="Pectinesterase_cat"/>
</dbReference>
<comment type="caution">
    <text evidence="8">The sequence shown here is derived from an EMBL/GenBank/DDBJ whole genome shotgun (WGS) entry which is preliminary data.</text>
</comment>
<keyword evidence="5" id="KW-0063">Aspartyl esterase</keyword>
<dbReference type="EMBL" id="MU839024">
    <property type="protein sequence ID" value="KAK1763791.1"/>
    <property type="molecule type" value="Genomic_DNA"/>
</dbReference>
<dbReference type="Pfam" id="PF01095">
    <property type="entry name" value="Pectinesterase"/>
    <property type="match status" value="1"/>
</dbReference>
<keyword evidence="4" id="KW-0378">Hydrolase</keyword>
<name>A0AAJ0BXD4_9PEZI</name>
<dbReference type="GO" id="GO:0042545">
    <property type="term" value="P:cell wall modification"/>
    <property type="evidence" value="ECO:0007669"/>
    <property type="project" value="InterPro"/>
</dbReference>
<evidence type="ECO:0000256" key="2">
    <source>
        <dbReference type="ARBA" id="ARBA00008891"/>
    </source>
</evidence>
<keyword evidence="6" id="KW-0732">Signal</keyword>
<dbReference type="Gene3D" id="2.160.20.10">
    <property type="entry name" value="Single-stranded right-handed beta-helix, Pectin lyase-like"/>
    <property type="match status" value="1"/>
</dbReference>
<gene>
    <name evidence="8" type="ORF">QBC33DRAFT_596438</name>
</gene>
<dbReference type="InterPro" id="IPR011050">
    <property type="entry name" value="Pectin_lyase_fold/virulence"/>
</dbReference>
<sequence>MGQSWRWVAARTGLAVLTFASSVLAAPAAYVNCQKPTNNPLDGCPDGTILVSASDHDGAQFHTIQSAILSLPNDNSSQVILILPGDYVEQLNITRSGPVTLLGQTAHPTVQAKNQVQVYWAAANVNGIYGDNAYTSVLTVAPTLEASLTGSGPTGYPVPDETPFGCVQFSAYNLDFRNVYADYAISQSLAVSISYANAGFYWCGIYSYQDTVYVGKLGNAYFYRNEIAGTTDFFYGFGTAWVQHTNVTLRSCGGGITAWKGTNTTFPNKYGVYISDSFVNAANASIAHSMVGKCALGRPWNDLHRSVFLNTWMDASILPKGYKTWSGLPYTPGSNYDNDTLMAEYKNSGPGYDLAARLASDVTKVLDADQARKYRTPKDVFMTWTGVQPNIAWIDPATYTW</sequence>
<dbReference type="InterPro" id="IPR012334">
    <property type="entry name" value="Pectin_lyas_fold"/>
</dbReference>
<feature type="signal peptide" evidence="6">
    <location>
        <begin position="1"/>
        <end position="25"/>
    </location>
</feature>
<evidence type="ECO:0000259" key="7">
    <source>
        <dbReference type="Pfam" id="PF01095"/>
    </source>
</evidence>
<dbReference type="RefSeq" id="XP_060280004.1">
    <property type="nucleotide sequence ID" value="XM_060431882.1"/>
</dbReference>
<dbReference type="PANTHER" id="PTHR31321">
    <property type="entry name" value="ACYL-COA THIOESTER HYDROLASE YBHC-RELATED"/>
    <property type="match status" value="1"/>
</dbReference>
<dbReference type="GO" id="GO:0045490">
    <property type="term" value="P:pectin catabolic process"/>
    <property type="evidence" value="ECO:0007669"/>
    <property type="project" value="TreeGrafter"/>
</dbReference>
<accession>A0AAJ0BXD4</accession>
<evidence type="ECO:0000256" key="6">
    <source>
        <dbReference type="SAM" id="SignalP"/>
    </source>
</evidence>
<dbReference type="Proteomes" id="UP001244011">
    <property type="component" value="Unassembled WGS sequence"/>
</dbReference>
<evidence type="ECO:0000256" key="1">
    <source>
        <dbReference type="ARBA" id="ARBA00005184"/>
    </source>
</evidence>
<dbReference type="AlphaFoldDB" id="A0AAJ0BXD4"/>
<keyword evidence="9" id="KW-1185">Reference proteome</keyword>
<proteinExistence type="inferred from homology"/>
<protein>
    <recommendedName>
        <fullName evidence="3">pectinesterase</fullName>
        <ecNumber evidence="3">3.1.1.11</ecNumber>
    </recommendedName>
</protein>
<dbReference type="GO" id="GO:0030599">
    <property type="term" value="F:pectinesterase activity"/>
    <property type="evidence" value="ECO:0007669"/>
    <property type="project" value="UniProtKB-EC"/>
</dbReference>
<evidence type="ECO:0000313" key="9">
    <source>
        <dbReference type="Proteomes" id="UP001244011"/>
    </source>
</evidence>
<dbReference type="FunFam" id="2.160.20.10:FF:000045">
    <property type="entry name" value="Pectin methylesterase family protein"/>
    <property type="match status" value="1"/>
</dbReference>
<dbReference type="GeneID" id="85315069"/>
<dbReference type="EC" id="3.1.1.11" evidence="3"/>
<feature type="chain" id="PRO_5042562425" description="pectinesterase" evidence="6">
    <location>
        <begin position="26"/>
        <end position="401"/>
    </location>
</feature>